<keyword evidence="1" id="KW-1133">Transmembrane helix</keyword>
<feature type="transmembrane region" description="Helical" evidence="1">
    <location>
        <begin position="6"/>
        <end position="30"/>
    </location>
</feature>
<feature type="transmembrane region" description="Helical" evidence="1">
    <location>
        <begin position="37"/>
        <end position="56"/>
    </location>
</feature>
<evidence type="ECO:0008006" key="4">
    <source>
        <dbReference type="Google" id="ProtNLM"/>
    </source>
</evidence>
<dbReference type="RefSeq" id="WP_156287131.1">
    <property type="nucleotide sequence ID" value="NZ_CP046509.1"/>
</dbReference>
<evidence type="ECO:0000313" key="3">
    <source>
        <dbReference type="Proteomes" id="UP000424752"/>
    </source>
</evidence>
<dbReference type="KEGG" id="erwi:GN242_07075"/>
<keyword evidence="1" id="KW-0812">Transmembrane</keyword>
<evidence type="ECO:0000313" key="2">
    <source>
        <dbReference type="EMBL" id="QGU86991.1"/>
    </source>
</evidence>
<dbReference type="EMBL" id="CP046509">
    <property type="protein sequence ID" value="QGU86991.1"/>
    <property type="molecule type" value="Genomic_DNA"/>
</dbReference>
<keyword evidence="1" id="KW-0472">Membrane</keyword>
<dbReference type="Proteomes" id="UP000424752">
    <property type="component" value="Chromosome"/>
</dbReference>
<dbReference type="Gene3D" id="1.25.40.20">
    <property type="entry name" value="Ankyrin repeat-containing domain"/>
    <property type="match status" value="1"/>
</dbReference>
<sequence length="467" mass="52966">MSWSVLLLLVALMIAPLLLGITALVLLLRWRHSRSRWVLLALLVPQSLIVALLLWPGGLRVVEFSREILLLLVTLIAWLTLLLTRWQRSHAAPLHALVTGWLLFIVFCATFWFDPGHQSTMSWTRHEKQMQHNLALLEQGARTQLDRLPDNSARELFYRAAARDYPEQTLRYFIRRGLSPLEKTEYGFTPLSKAIESHNAVAVKLFLAVLTPAEIQALSFDYDPLRDLRLDPPEGETRQRQFYNTMALLLKARPDWIHPRDRSSPSYMTTALFTGAGPTADFLLAYLPAPEGLWRLMLLALNDDTPALMAALRQQPSQLEQTISDGAGRSLFLMAWMIKYAPQQTRTALLNSKLIIWDNFRRPEGNNQQGEMSNTLIDEARGNWRFRDESPSVLQQVLISAIAQGVTLSPTQMLAVFRYEDEPETLNMMLSAGLACGPLMSASAQLLTDSAQDSKVRRWIGDACLHR</sequence>
<feature type="transmembrane region" description="Helical" evidence="1">
    <location>
        <begin position="68"/>
        <end position="86"/>
    </location>
</feature>
<dbReference type="InterPro" id="IPR036770">
    <property type="entry name" value="Ankyrin_rpt-contain_sf"/>
</dbReference>
<gene>
    <name evidence="2" type="ORF">GN242_07075</name>
</gene>
<accession>A0A6I6EK64</accession>
<name>A0A6I6EK64_9GAMM</name>
<reference evidence="2 3" key="1">
    <citation type="submission" date="2019-12" db="EMBL/GenBank/DDBJ databases">
        <title>Erwinia sp. nov., isolated from droppings of birds in the Qinghai-Tiebt plateau of China.</title>
        <authorList>
            <person name="Ge Y."/>
        </authorList>
    </citation>
    <scope>NUCLEOTIDE SEQUENCE [LARGE SCALE GENOMIC DNA]</scope>
    <source>
        <strain evidence="2 3">J780</strain>
    </source>
</reference>
<dbReference type="AlphaFoldDB" id="A0A6I6EK64"/>
<evidence type="ECO:0000256" key="1">
    <source>
        <dbReference type="SAM" id="Phobius"/>
    </source>
</evidence>
<organism evidence="2 3">
    <name type="scientific">Erwinia sorbitola</name>
    <dbReference type="NCBI Taxonomy" id="2681984"/>
    <lineage>
        <taxon>Bacteria</taxon>
        <taxon>Pseudomonadati</taxon>
        <taxon>Pseudomonadota</taxon>
        <taxon>Gammaproteobacteria</taxon>
        <taxon>Enterobacterales</taxon>
        <taxon>Erwiniaceae</taxon>
        <taxon>Erwinia</taxon>
    </lineage>
</organism>
<proteinExistence type="predicted"/>
<protein>
    <recommendedName>
        <fullName evidence="4">Ankyrin repeat domain-containing protein</fullName>
    </recommendedName>
</protein>
<feature type="transmembrane region" description="Helical" evidence="1">
    <location>
        <begin position="93"/>
        <end position="113"/>
    </location>
</feature>